<feature type="compositionally biased region" description="Basic residues" evidence="1">
    <location>
        <begin position="1"/>
        <end position="10"/>
    </location>
</feature>
<sequence length="105" mass="12229">MRPVRHHPHRAGAPAHQAVGGSRINHQDHSQDPRLESRGRDRDLRSVQEAEVTKTWRYVDVRCTWKPLARYLTWKWRRQGYRTAYVSVSPCKALVGALDYNHSGE</sequence>
<accession>A0A8S5P4U4</accession>
<feature type="region of interest" description="Disordered" evidence="1">
    <location>
        <begin position="1"/>
        <end position="46"/>
    </location>
</feature>
<name>A0A8S5P4U4_9CAUD</name>
<organism evidence="2">
    <name type="scientific">Siphoviridae sp. ct0106</name>
    <dbReference type="NCBI Taxonomy" id="2825290"/>
    <lineage>
        <taxon>Viruses</taxon>
        <taxon>Duplodnaviria</taxon>
        <taxon>Heunggongvirae</taxon>
        <taxon>Uroviricota</taxon>
        <taxon>Caudoviricetes</taxon>
    </lineage>
</organism>
<evidence type="ECO:0000256" key="1">
    <source>
        <dbReference type="SAM" id="MobiDB-lite"/>
    </source>
</evidence>
<evidence type="ECO:0000313" key="2">
    <source>
        <dbReference type="EMBL" id="DAE02159.1"/>
    </source>
</evidence>
<reference evidence="2" key="1">
    <citation type="journal article" date="2021" name="Proc. Natl. Acad. Sci. U.S.A.">
        <title>A Catalog of Tens of Thousands of Viruses from Human Metagenomes Reveals Hidden Associations with Chronic Diseases.</title>
        <authorList>
            <person name="Tisza M.J."/>
            <person name="Buck C.B."/>
        </authorList>
    </citation>
    <scope>NUCLEOTIDE SEQUENCE</scope>
    <source>
        <strain evidence="2">Ct0106</strain>
    </source>
</reference>
<proteinExistence type="predicted"/>
<feature type="compositionally biased region" description="Basic and acidic residues" evidence="1">
    <location>
        <begin position="25"/>
        <end position="46"/>
    </location>
</feature>
<dbReference type="EMBL" id="BK015341">
    <property type="protein sequence ID" value="DAE02159.1"/>
    <property type="molecule type" value="Genomic_DNA"/>
</dbReference>
<protein>
    <submittedName>
        <fullName evidence="2">Uncharacterized protein</fullName>
    </submittedName>
</protein>